<dbReference type="InterPro" id="IPR002797">
    <property type="entry name" value="Polysacc_synth"/>
</dbReference>
<dbReference type="Proteomes" id="UP000831068">
    <property type="component" value="Chromosome"/>
</dbReference>
<comment type="subcellular location">
    <subcellularLocation>
        <location evidence="1">Cell membrane</location>
        <topology evidence="1">Multi-pass membrane protein</topology>
    </subcellularLocation>
</comment>
<gene>
    <name evidence="7" type="ORF">MTP08_04715</name>
</gene>
<feature type="transmembrane region" description="Helical" evidence="6">
    <location>
        <begin position="218"/>
        <end position="242"/>
    </location>
</feature>
<keyword evidence="5 6" id="KW-0472">Membrane</keyword>
<evidence type="ECO:0000256" key="4">
    <source>
        <dbReference type="ARBA" id="ARBA00022989"/>
    </source>
</evidence>
<dbReference type="PANTHER" id="PTHR30250">
    <property type="entry name" value="PST FAMILY PREDICTED COLANIC ACID TRANSPORTER"/>
    <property type="match status" value="1"/>
</dbReference>
<feature type="transmembrane region" description="Helical" evidence="6">
    <location>
        <begin position="83"/>
        <end position="110"/>
    </location>
</feature>
<dbReference type="Pfam" id="PF01943">
    <property type="entry name" value="Polysacc_synt"/>
    <property type="match status" value="1"/>
</dbReference>
<evidence type="ECO:0000256" key="3">
    <source>
        <dbReference type="ARBA" id="ARBA00022692"/>
    </source>
</evidence>
<protein>
    <submittedName>
        <fullName evidence="7">Flippase</fullName>
    </submittedName>
</protein>
<evidence type="ECO:0000313" key="8">
    <source>
        <dbReference type="Proteomes" id="UP000831068"/>
    </source>
</evidence>
<proteinExistence type="predicted"/>
<dbReference type="CDD" id="cd13128">
    <property type="entry name" value="MATE_Wzx_like"/>
    <property type="match status" value="1"/>
</dbReference>
<evidence type="ECO:0000256" key="6">
    <source>
        <dbReference type="SAM" id="Phobius"/>
    </source>
</evidence>
<feature type="transmembrane region" description="Helical" evidence="6">
    <location>
        <begin position="146"/>
        <end position="165"/>
    </location>
</feature>
<reference evidence="7 8" key="1">
    <citation type="submission" date="2022-03" db="EMBL/GenBank/DDBJ databases">
        <title>Chryseobacterium sp. isolated from the Andong Sikhe.</title>
        <authorList>
            <person name="Won M."/>
            <person name="Kim S.-J."/>
            <person name="Kwon S.-W."/>
        </authorList>
    </citation>
    <scope>NUCLEOTIDE SEQUENCE [LARGE SCALE GENOMIC DNA]</scope>
    <source>
        <strain evidence="7 8">ADR-1</strain>
    </source>
</reference>
<evidence type="ECO:0000313" key="7">
    <source>
        <dbReference type="EMBL" id="UOE39077.1"/>
    </source>
</evidence>
<feature type="transmembrane region" description="Helical" evidence="6">
    <location>
        <begin position="116"/>
        <end position="137"/>
    </location>
</feature>
<feature type="transmembrane region" description="Helical" evidence="6">
    <location>
        <begin position="385"/>
        <end position="407"/>
    </location>
</feature>
<feature type="transmembrane region" description="Helical" evidence="6">
    <location>
        <begin position="12"/>
        <end position="37"/>
    </location>
</feature>
<feature type="transmembrane region" description="Helical" evidence="6">
    <location>
        <begin position="293"/>
        <end position="316"/>
    </location>
</feature>
<keyword evidence="4 6" id="KW-1133">Transmembrane helix</keyword>
<keyword evidence="3 6" id="KW-0812">Transmembrane</keyword>
<dbReference type="RefSeq" id="WP_243577257.1">
    <property type="nucleotide sequence ID" value="NZ_CP094529.1"/>
</dbReference>
<evidence type="ECO:0000256" key="2">
    <source>
        <dbReference type="ARBA" id="ARBA00022475"/>
    </source>
</evidence>
<organism evidence="7 8">
    <name type="scientific">Chryseobacterium oryzae</name>
    <dbReference type="NCBI Taxonomy" id="2929799"/>
    <lineage>
        <taxon>Bacteria</taxon>
        <taxon>Pseudomonadati</taxon>
        <taxon>Bacteroidota</taxon>
        <taxon>Flavobacteriia</taxon>
        <taxon>Flavobacteriales</taxon>
        <taxon>Weeksellaceae</taxon>
        <taxon>Chryseobacterium group</taxon>
        <taxon>Chryseobacterium</taxon>
    </lineage>
</organism>
<feature type="transmembrane region" description="Helical" evidence="6">
    <location>
        <begin position="43"/>
        <end position="62"/>
    </location>
</feature>
<dbReference type="PANTHER" id="PTHR30250:SF11">
    <property type="entry name" value="O-ANTIGEN TRANSPORTER-RELATED"/>
    <property type="match status" value="1"/>
</dbReference>
<dbReference type="EMBL" id="CP094529">
    <property type="protein sequence ID" value="UOE39077.1"/>
    <property type="molecule type" value="Genomic_DNA"/>
</dbReference>
<evidence type="ECO:0000256" key="1">
    <source>
        <dbReference type="ARBA" id="ARBA00004651"/>
    </source>
</evidence>
<name>A0ABY4BLF1_9FLAO</name>
<dbReference type="InterPro" id="IPR050833">
    <property type="entry name" value="Poly_Biosynth_Transport"/>
</dbReference>
<accession>A0ABY4BLF1</accession>
<feature type="transmembrane region" description="Helical" evidence="6">
    <location>
        <begin position="360"/>
        <end position="379"/>
    </location>
</feature>
<keyword evidence="8" id="KW-1185">Reference proteome</keyword>
<sequence>MSGNKNLLKSVTSLGVVQIANYIFPFVTIPIVSRILGPEKIGIINYAASFALYFVLIVSYSFELTGVRRAVHLNNDKDAINSLFSKIFFSQFFLLVISFIIFIPCLLFIPFLKQDYFISFISFAFCIQSLFSQNWLFQAKQELKFIAGYNFAARSLIMVGVLVFIRREEDYIIYACIFNLVPVLVSFVLFIIAFRKFDLKLKIPKFKEVLNLINEDKIIFFSNLIISLYSTTSTVILGFYHSSSVVGFYTSAQKVVDIARNVVMRPLLQGLFPFIGAAFTQGFDAGTKLIQKILPLFLLLTITVVLSISIFGPFIVNVFFGDKFQDSVILLEVLSIGLFAIFFNMFFGSLVMLNLKMDKYFLSISIFAAVFSLILNFIFVPKYGALATSTIWTCTEFIIVAIQVFIIRKNNVNIFSREQFSISVIVKNIKNMRSLKS</sequence>
<evidence type="ECO:0000256" key="5">
    <source>
        <dbReference type="ARBA" id="ARBA00023136"/>
    </source>
</evidence>
<keyword evidence="2" id="KW-1003">Cell membrane</keyword>
<feature type="transmembrane region" description="Helical" evidence="6">
    <location>
        <begin position="328"/>
        <end position="353"/>
    </location>
</feature>
<feature type="transmembrane region" description="Helical" evidence="6">
    <location>
        <begin position="171"/>
        <end position="197"/>
    </location>
</feature>